<evidence type="ECO:0000256" key="5">
    <source>
        <dbReference type="ARBA" id="ARBA00012256"/>
    </source>
</evidence>
<comment type="function">
    <text evidence="2 11">Interconversion of serine and glycine.</text>
</comment>
<evidence type="ECO:0000256" key="9">
    <source>
        <dbReference type="ARBA" id="ARBA00022898"/>
    </source>
</evidence>
<dbReference type="UniPathway" id="UPA00193"/>
<evidence type="ECO:0000313" key="14">
    <source>
        <dbReference type="Proteomes" id="UP000675881"/>
    </source>
</evidence>
<feature type="modified residue" description="N6-(pyridoxal phosphate)lysine" evidence="10">
    <location>
        <position position="246"/>
    </location>
</feature>
<dbReference type="PANTHER" id="PTHR11680:SF59">
    <property type="entry name" value="SERINE HYDROXYMETHYLTRANSFERASE, CYTOSOLIC"/>
    <property type="match status" value="1"/>
</dbReference>
<keyword evidence="8 11" id="KW-0808">Transferase</keyword>
<dbReference type="InterPro" id="IPR019798">
    <property type="entry name" value="Ser_HO-MeTrfase_PLP_BS"/>
</dbReference>
<evidence type="ECO:0000256" key="2">
    <source>
        <dbReference type="ARBA" id="ARBA00002224"/>
    </source>
</evidence>
<reference evidence="13" key="1">
    <citation type="submission" date="2021-02" db="EMBL/GenBank/DDBJ databases">
        <authorList>
            <person name="Bekaert M."/>
        </authorList>
    </citation>
    <scope>NUCLEOTIDE SEQUENCE</scope>
    <source>
        <strain evidence="13">IoA-00</strain>
    </source>
</reference>
<comment type="similarity">
    <text evidence="4 11">Belongs to the SHMT family.</text>
</comment>
<dbReference type="GO" id="GO:0030170">
    <property type="term" value="F:pyridoxal phosphate binding"/>
    <property type="evidence" value="ECO:0007669"/>
    <property type="project" value="InterPro"/>
</dbReference>
<comment type="pathway">
    <text evidence="3 11">One-carbon metabolism; tetrahydrofolate interconversion.</text>
</comment>
<dbReference type="OrthoDB" id="10265628at2759"/>
<dbReference type="Proteomes" id="UP000675881">
    <property type="component" value="Chromosome 1"/>
</dbReference>
<dbReference type="Pfam" id="PF00464">
    <property type="entry name" value="SHMT"/>
    <property type="match status" value="1"/>
</dbReference>
<evidence type="ECO:0000256" key="8">
    <source>
        <dbReference type="ARBA" id="ARBA00022679"/>
    </source>
</evidence>
<evidence type="ECO:0000256" key="4">
    <source>
        <dbReference type="ARBA" id="ARBA00006376"/>
    </source>
</evidence>
<dbReference type="NCBIfam" id="NF000586">
    <property type="entry name" value="PRK00011.1"/>
    <property type="match status" value="1"/>
</dbReference>
<dbReference type="FunFam" id="3.40.640.10:FF:000097">
    <property type="entry name" value="Serine hydroxymethyltransferase"/>
    <property type="match status" value="1"/>
</dbReference>
<dbReference type="PIRSF" id="PIRSF000412">
    <property type="entry name" value="SHMT"/>
    <property type="match status" value="1"/>
</dbReference>
<dbReference type="CDD" id="cd00378">
    <property type="entry name" value="SHMT"/>
    <property type="match status" value="1"/>
</dbReference>
<keyword evidence="14" id="KW-1185">Reference proteome</keyword>
<dbReference type="AlphaFoldDB" id="A0A7R8CD65"/>
<proteinExistence type="inferred from homology"/>
<dbReference type="InterPro" id="IPR015421">
    <property type="entry name" value="PyrdxlP-dep_Trfase_major"/>
</dbReference>
<dbReference type="Gene3D" id="3.90.1150.10">
    <property type="entry name" value="Aspartate Aminotransferase, domain 1"/>
    <property type="match status" value="1"/>
</dbReference>
<evidence type="ECO:0000256" key="7">
    <source>
        <dbReference type="ARBA" id="ARBA00022563"/>
    </source>
</evidence>
<organism evidence="13 14">
    <name type="scientific">Lepeophtheirus salmonis</name>
    <name type="common">Salmon louse</name>
    <name type="synonym">Caligus salmonis</name>
    <dbReference type="NCBI Taxonomy" id="72036"/>
    <lineage>
        <taxon>Eukaryota</taxon>
        <taxon>Metazoa</taxon>
        <taxon>Ecdysozoa</taxon>
        <taxon>Arthropoda</taxon>
        <taxon>Crustacea</taxon>
        <taxon>Multicrustacea</taxon>
        <taxon>Hexanauplia</taxon>
        <taxon>Copepoda</taxon>
        <taxon>Siphonostomatoida</taxon>
        <taxon>Caligidae</taxon>
        <taxon>Lepeophtheirus</taxon>
    </lineage>
</organism>
<evidence type="ECO:0000256" key="1">
    <source>
        <dbReference type="ARBA" id="ARBA00001933"/>
    </source>
</evidence>
<dbReference type="GO" id="GO:0005634">
    <property type="term" value="C:nucleus"/>
    <property type="evidence" value="ECO:0007669"/>
    <property type="project" value="TreeGrafter"/>
</dbReference>
<comment type="cofactor">
    <cofactor evidence="1 10 11">
        <name>pyridoxal 5'-phosphate</name>
        <dbReference type="ChEBI" id="CHEBI:597326"/>
    </cofactor>
</comment>
<dbReference type="InterPro" id="IPR015424">
    <property type="entry name" value="PyrdxlP-dep_Trfase"/>
</dbReference>
<dbReference type="InterPro" id="IPR049943">
    <property type="entry name" value="Ser_HO-MeTrfase-like"/>
</dbReference>
<sequence length="463" mass="50822">MLIRHSSNRDRENLKHDEWTEMYDLIRKEKSRQTSGLEMIASENFTSLAVLECMGSCLNNKYSEGRPGKRYYGGNEFIDDIESLAESRSLKAFDLDPQEWGVNVQPLSGSSANLALYLGVVGHGGKIMGLDLPDGGHLTHGYFNKSRKVSATAEFFESCLYKVDKETGLIDLKDLEEKAVAFKPDLIIAGTSAYTRIIDYKEFRRIADKVGAHLHADMAHISGLVAAKVIPSPFPHCHFVTSTVHKTLRGPRAGVIFFRKDVQKNGESIKAETKVHQAVFPSLQGGPHNHAIAGVGVAMKLACTPEFASYQKSVVKNAIFLGKLLQEKGYSLVTDGTDNHMILVNLKPSGLTGSKGEKILELVGISVNKNSVPGDGMVASGIRLGTPTLTTRGLGEEDMVHVVNFIHEALTIAKEAKNNVGADLKTWNRELDENEAISSKIKDLNKRVETYASQFKMPGHSEL</sequence>
<dbReference type="GO" id="GO:0004372">
    <property type="term" value="F:glycine hydroxymethyltransferase activity"/>
    <property type="evidence" value="ECO:0007669"/>
    <property type="project" value="UniProtKB-EC"/>
</dbReference>
<dbReference type="GO" id="GO:0035999">
    <property type="term" value="P:tetrahydrofolate interconversion"/>
    <property type="evidence" value="ECO:0007669"/>
    <property type="project" value="UniProtKB-UniPathway"/>
</dbReference>
<dbReference type="PROSITE" id="PS00096">
    <property type="entry name" value="SHMT"/>
    <property type="match status" value="1"/>
</dbReference>
<dbReference type="InterPro" id="IPR039429">
    <property type="entry name" value="SHMT-like_dom"/>
</dbReference>
<gene>
    <name evidence="13" type="ORF">LSAA_764</name>
</gene>
<dbReference type="EMBL" id="HG994580">
    <property type="protein sequence ID" value="CAF2778251.1"/>
    <property type="molecule type" value="Genomic_DNA"/>
</dbReference>
<evidence type="ECO:0000256" key="6">
    <source>
        <dbReference type="ARBA" id="ARBA00016846"/>
    </source>
</evidence>
<protein>
    <recommendedName>
        <fullName evidence="6 11">Serine hydroxymethyltransferase</fullName>
        <ecNumber evidence="5 11">2.1.2.1</ecNumber>
    </recommendedName>
</protein>
<evidence type="ECO:0000256" key="11">
    <source>
        <dbReference type="RuleBase" id="RU000585"/>
    </source>
</evidence>
<dbReference type="HAMAP" id="MF_00051">
    <property type="entry name" value="SHMT"/>
    <property type="match status" value="1"/>
</dbReference>
<comment type="catalytic activity">
    <reaction evidence="11">
        <text>(6R)-5,10-methylene-5,6,7,8-tetrahydrofolate + glycine + H2O = (6S)-5,6,7,8-tetrahydrofolate + L-serine</text>
        <dbReference type="Rhea" id="RHEA:15481"/>
        <dbReference type="ChEBI" id="CHEBI:15377"/>
        <dbReference type="ChEBI" id="CHEBI:15636"/>
        <dbReference type="ChEBI" id="CHEBI:33384"/>
        <dbReference type="ChEBI" id="CHEBI:57305"/>
        <dbReference type="ChEBI" id="CHEBI:57453"/>
        <dbReference type="EC" id="2.1.2.1"/>
    </reaction>
</comment>
<evidence type="ECO:0000313" key="13">
    <source>
        <dbReference type="EMBL" id="CAF2778251.1"/>
    </source>
</evidence>
<dbReference type="InterPro" id="IPR001085">
    <property type="entry name" value="Ser_HO-MeTrfase"/>
</dbReference>
<dbReference type="GO" id="GO:0005739">
    <property type="term" value="C:mitochondrion"/>
    <property type="evidence" value="ECO:0007669"/>
    <property type="project" value="TreeGrafter"/>
</dbReference>
<dbReference type="SUPFAM" id="SSF53383">
    <property type="entry name" value="PLP-dependent transferases"/>
    <property type="match status" value="1"/>
</dbReference>
<feature type="domain" description="Serine hydroxymethyltransferase-like" evidence="12">
    <location>
        <begin position="20"/>
        <end position="406"/>
    </location>
</feature>
<keyword evidence="7 11" id="KW-0554">One-carbon metabolism</keyword>
<dbReference type="PANTHER" id="PTHR11680">
    <property type="entry name" value="SERINE HYDROXYMETHYLTRANSFERASE"/>
    <property type="match status" value="1"/>
</dbReference>
<evidence type="ECO:0000256" key="3">
    <source>
        <dbReference type="ARBA" id="ARBA00004777"/>
    </source>
</evidence>
<evidence type="ECO:0000256" key="10">
    <source>
        <dbReference type="PIRSR" id="PIRSR000412-50"/>
    </source>
</evidence>
<dbReference type="InterPro" id="IPR015422">
    <property type="entry name" value="PyrdxlP-dep_Trfase_small"/>
</dbReference>
<accession>A0A7R8CD65</accession>
<dbReference type="Gene3D" id="3.40.640.10">
    <property type="entry name" value="Type I PLP-dependent aspartate aminotransferase-like (Major domain)"/>
    <property type="match status" value="1"/>
</dbReference>
<name>A0A7R8CD65_LEPSM</name>
<dbReference type="GO" id="GO:0019264">
    <property type="term" value="P:glycine biosynthetic process from serine"/>
    <property type="evidence" value="ECO:0007669"/>
    <property type="project" value="InterPro"/>
</dbReference>
<evidence type="ECO:0000259" key="12">
    <source>
        <dbReference type="Pfam" id="PF00464"/>
    </source>
</evidence>
<dbReference type="EC" id="2.1.2.1" evidence="5 11"/>
<keyword evidence="9 10" id="KW-0663">Pyridoxal phosphate</keyword>